<sequence>MLAPLVRPLGLLAVAGLTVGCGTGSSSSGTFQPSGSLADPASPSTGPTGPGALPTEQVDAQVLKRYAAYQKAYKTAYETNDPSGLSAVATDPLLTTVTRDVERTRAKGEIWRFVNISNARVYARSKDGLTVYVVDCMRTLAGYRFSARTGERTGGGTGGSHQYRTALKYDAGTWKVSDTKRDKPC</sequence>
<name>A0A1H6A301_9ACTN</name>
<proteinExistence type="predicted"/>
<dbReference type="EMBL" id="FNVO01000005">
    <property type="protein sequence ID" value="SEG42742.1"/>
    <property type="molecule type" value="Genomic_DNA"/>
</dbReference>
<gene>
    <name evidence="2" type="ORF">SAMN04489712_105157</name>
</gene>
<dbReference type="PROSITE" id="PS51257">
    <property type="entry name" value="PROKAR_LIPOPROTEIN"/>
    <property type="match status" value="1"/>
</dbReference>
<evidence type="ECO:0000256" key="1">
    <source>
        <dbReference type="SAM" id="MobiDB-lite"/>
    </source>
</evidence>
<evidence type="ECO:0008006" key="4">
    <source>
        <dbReference type="Google" id="ProtNLM"/>
    </source>
</evidence>
<protein>
    <recommendedName>
        <fullName evidence="4">Mce-associated membrane protein</fullName>
    </recommendedName>
</protein>
<dbReference type="OrthoDB" id="3481364at2"/>
<feature type="region of interest" description="Disordered" evidence="1">
    <location>
        <begin position="28"/>
        <end position="54"/>
    </location>
</feature>
<reference evidence="3" key="1">
    <citation type="submission" date="2016-10" db="EMBL/GenBank/DDBJ databases">
        <authorList>
            <person name="Varghese N."/>
            <person name="Submissions S."/>
        </authorList>
    </citation>
    <scope>NUCLEOTIDE SEQUENCE [LARGE SCALE GENOMIC DNA]</scope>
    <source>
        <strain evidence="3">DSM 43163</strain>
    </source>
</reference>
<organism evidence="2 3">
    <name type="scientific">Thermomonospora echinospora</name>
    <dbReference type="NCBI Taxonomy" id="1992"/>
    <lineage>
        <taxon>Bacteria</taxon>
        <taxon>Bacillati</taxon>
        <taxon>Actinomycetota</taxon>
        <taxon>Actinomycetes</taxon>
        <taxon>Streptosporangiales</taxon>
        <taxon>Thermomonosporaceae</taxon>
        <taxon>Thermomonospora</taxon>
    </lineage>
</organism>
<evidence type="ECO:0000313" key="3">
    <source>
        <dbReference type="Proteomes" id="UP000236723"/>
    </source>
</evidence>
<accession>A0A1H6A301</accession>
<dbReference type="AlphaFoldDB" id="A0A1H6A301"/>
<dbReference type="Proteomes" id="UP000236723">
    <property type="component" value="Unassembled WGS sequence"/>
</dbReference>
<evidence type="ECO:0000313" key="2">
    <source>
        <dbReference type="EMBL" id="SEG42742.1"/>
    </source>
</evidence>
<keyword evidence="3" id="KW-1185">Reference proteome</keyword>
<dbReference type="RefSeq" id="WP_146087366.1">
    <property type="nucleotide sequence ID" value="NZ_FNVO01000005.1"/>
</dbReference>